<evidence type="ECO:0000313" key="5">
    <source>
        <dbReference type="Proteomes" id="UP000198287"/>
    </source>
</evidence>
<dbReference type="Proteomes" id="UP000198287">
    <property type="component" value="Unassembled WGS sequence"/>
</dbReference>
<sequence>MASNSFVILVLILVTSHYWSIVSSVSLSALPPPPEKDSQERKLNSTVFGQLLQNSHSKKCMFPFNEAEIIQDGPHIRKLNSLCNQTSEDYKKSESGPLCILIADLLSSICDSTENYNLAQYLTPNFTTNVSLSREITQVKDKPVDAVCNELFKATQERRKDSKPDLQNLYATFFPADAQTHKGSCQSVCQINYPEPDDPLGGGDAALKLNPLCIVLNISSIAYNSLVARRLSSSTSQSPPVPSTERNKNNGALDVGTNLGSSASVVVAKRKDPVFLNKNTNEDVKEQLPIKGQSSSAAGSSTPKTPLDKIKHTSKYELRGGMSSSSSSTSSLTDLKDPIDVPPPVIKTDGKNQPSTKASSPLPVINSKDGNPTGDQHPAPDSPSTQNKEPPLDNKYDTAPVQSENTADYEEGGQAGNLEVSDPGDDMPPIDTNNDDDIPNYKQKPNDGDRPADKNNLQDTPNRKETFKYQPNVEVENIESGGYFNYFILFLTILALCFLAFHNKRWLVAYIVEGRKPRGQRSRRRSSSSSGASYRRLENNFE</sequence>
<evidence type="ECO:0000256" key="3">
    <source>
        <dbReference type="SAM" id="SignalP"/>
    </source>
</evidence>
<dbReference type="EMBL" id="LNIX01000007">
    <property type="protein sequence ID" value="OXA51661.1"/>
    <property type="molecule type" value="Genomic_DNA"/>
</dbReference>
<reference evidence="4 5" key="1">
    <citation type="submission" date="2015-12" db="EMBL/GenBank/DDBJ databases">
        <title>The genome of Folsomia candida.</title>
        <authorList>
            <person name="Faddeeva A."/>
            <person name="Derks M.F."/>
            <person name="Anvar Y."/>
            <person name="Smit S."/>
            <person name="Van Straalen N."/>
            <person name="Roelofs D."/>
        </authorList>
    </citation>
    <scope>NUCLEOTIDE SEQUENCE [LARGE SCALE GENOMIC DNA]</scope>
    <source>
        <strain evidence="4 5">VU population</strain>
        <tissue evidence="4">Whole body</tissue>
    </source>
</reference>
<feature type="compositionally biased region" description="Polar residues" evidence="1">
    <location>
        <begin position="292"/>
        <end position="304"/>
    </location>
</feature>
<gene>
    <name evidence="4" type="ORF">Fcan01_13673</name>
</gene>
<organism evidence="4 5">
    <name type="scientific">Folsomia candida</name>
    <name type="common">Springtail</name>
    <dbReference type="NCBI Taxonomy" id="158441"/>
    <lineage>
        <taxon>Eukaryota</taxon>
        <taxon>Metazoa</taxon>
        <taxon>Ecdysozoa</taxon>
        <taxon>Arthropoda</taxon>
        <taxon>Hexapoda</taxon>
        <taxon>Collembola</taxon>
        <taxon>Entomobryomorpha</taxon>
        <taxon>Isotomoidea</taxon>
        <taxon>Isotomidae</taxon>
        <taxon>Proisotominae</taxon>
        <taxon>Folsomia</taxon>
    </lineage>
</organism>
<keyword evidence="5" id="KW-1185">Reference proteome</keyword>
<feature type="region of interest" description="Disordered" evidence="1">
    <location>
        <begin position="517"/>
        <end position="542"/>
    </location>
</feature>
<protein>
    <submittedName>
        <fullName evidence="4">Trans-Golgi network integral membrane protein 2</fullName>
    </submittedName>
</protein>
<proteinExistence type="predicted"/>
<dbReference type="STRING" id="158441.A0A226E428"/>
<feature type="signal peptide" evidence="3">
    <location>
        <begin position="1"/>
        <end position="24"/>
    </location>
</feature>
<keyword evidence="2" id="KW-1133">Transmembrane helix</keyword>
<accession>A0A226E428</accession>
<feature type="chain" id="PRO_5012759343" evidence="3">
    <location>
        <begin position="25"/>
        <end position="542"/>
    </location>
</feature>
<feature type="transmembrane region" description="Helical" evidence="2">
    <location>
        <begin position="483"/>
        <end position="501"/>
    </location>
</feature>
<comment type="caution">
    <text evidence="4">The sequence shown here is derived from an EMBL/GenBank/DDBJ whole genome shotgun (WGS) entry which is preliminary data.</text>
</comment>
<evidence type="ECO:0000256" key="2">
    <source>
        <dbReference type="SAM" id="Phobius"/>
    </source>
</evidence>
<feature type="region of interest" description="Disordered" evidence="1">
    <location>
        <begin position="233"/>
        <end position="256"/>
    </location>
</feature>
<dbReference type="OrthoDB" id="5846619at2759"/>
<keyword evidence="2" id="KW-0472">Membrane</keyword>
<evidence type="ECO:0000313" key="4">
    <source>
        <dbReference type="EMBL" id="OXA51661.1"/>
    </source>
</evidence>
<dbReference type="AlphaFoldDB" id="A0A226E428"/>
<feature type="compositionally biased region" description="Basic residues" evidence="1">
    <location>
        <begin position="517"/>
        <end position="526"/>
    </location>
</feature>
<evidence type="ECO:0000256" key="1">
    <source>
        <dbReference type="SAM" id="MobiDB-lite"/>
    </source>
</evidence>
<feature type="region of interest" description="Disordered" evidence="1">
    <location>
        <begin position="285"/>
        <end position="467"/>
    </location>
</feature>
<dbReference type="OMA" id="HTSKYEL"/>
<name>A0A226E428_FOLCA</name>
<feature type="compositionally biased region" description="Basic and acidic residues" evidence="1">
    <location>
        <begin position="306"/>
        <end position="318"/>
    </location>
</feature>
<feature type="compositionally biased region" description="Basic and acidic residues" evidence="1">
    <location>
        <begin position="444"/>
        <end position="453"/>
    </location>
</feature>
<keyword evidence="2" id="KW-0812">Transmembrane</keyword>
<keyword evidence="3" id="KW-0732">Signal</keyword>